<feature type="transmembrane region" description="Helical" evidence="1">
    <location>
        <begin position="112"/>
        <end position="135"/>
    </location>
</feature>
<evidence type="ECO:0000313" key="2">
    <source>
        <dbReference type="EMBL" id="MFC5448865.1"/>
    </source>
</evidence>
<evidence type="ECO:0000313" key="3">
    <source>
        <dbReference type="Proteomes" id="UP001596044"/>
    </source>
</evidence>
<protein>
    <recommendedName>
        <fullName evidence="4">Peptidase M48 domain-containing protein</fullName>
    </recommendedName>
</protein>
<sequence>MSKYADLQTPIIVIPVNETIAFSTGFLRPKIILSTGILDKLNESDLRTVILNQYNHCKNYSPLRSYIAWLIQESLPFIPIQRGLFHYFRIWLEVPADPSTSETPAHKTRIPYLSMSSLVISIIVIVVLGVSVLSIGS</sequence>
<accession>A0ABW0K6H8</accession>
<dbReference type="Gene3D" id="3.30.2010.10">
    <property type="entry name" value="Metalloproteases ('zincins'), catalytic domain"/>
    <property type="match status" value="1"/>
</dbReference>
<proteinExistence type="predicted"/>
<dbReference type="RefSeq" id="WP_270878704.1">
    <property type="nucleotide sequence ID" value="NZ_JAQFVF010000021.1"/>
</dbReference>
<keyword evidence="1" id="KW-0472">Membrane</keyword>
<comment type="caution">
    <text evidence="2">The sequence shown here is derived from an EMBL/GenBank/DDBJ whole genome shotgun (WGS) entry which is preliminary data.</text>
</comment>
<evidence type="ECO:0008006" key="4">
    <source>
        <dbReference type="Google" id="ProtNLM"/>
    </source>
</evidence>
<reference evidence="3" key="1">
    <citation type="journal article" date="2019" name="Int. J. Syst. Evol. Microbiol.">
        <title>The Global Catalogue of Microorganisms (GCM) 10K type strain sequencing project: providing services to taxonomists for standard genome sequencing and annotation.</title>
        <authorList>
            <consortium name="The Broad Institute Genomics Platform"/>
            <consortium name="The Broad Institute Genome Sequencing Center for Infectious Disease"/>
            <person name="Wu L."/>
            <person name="Ma J."/>
        </authorList>
    </citation>
    <scope>NUCLEOTIDE SEQUENCE [LARGE SCALE GENOMIC DNA]</scope>
    <source>
        <strain evidence="3">KACC 11904</strain>
    </source>
</reference>
<gene>
    <name evidence="2" type="ORF">ACFPOG_11360</name>
</gene>
<keyword evidence="3" id="KW-1185">Reference proteome</keyword>
<dbReference type="Proteomes" id="UP001596044">
    <property type="component" value="Unassembled WGS sequence"/>
</dbReference>
<evidence type="ECO:0000256" key="1">
    <source>
        <dbReference type="SAM" id="Phobius"/>
    </source>
</evidence>
<organism evidence="2 3">
    <name type="scientific">Paenibacillus aestuarii</name>
    <dbReference type="NCBI Taxonomy" id="516965"/>
    <lineage>
        <taxon>Bacteria</taxon>
        <taxon>Bacillati</taxon>
        <taxon>Bacillota</taxon>
        <taxon>Bacilli</taxon>
        <taxon>Bacillales</taxon>
        <taxon>Paenibacillaceae</taxon>
        <taxon>Paenibacillus</taxon>
    </lineage>
</organism>
<keyword evidence="1" id="KW-1133">Transmembrane helix</keyword>
<name>A0ABW0K6H8_9BACL</name>
<keyword evidence="1" id="KW-0812">Transmembrane</keyword>
<dbReference type="EMBL" id="JBHSMJ010000012">
    <property type="protein sequence ID" value="MFC5448865.1"/>
    <property type="molecule type" value="Genomic_DNA"/>
</dbReference>